<proteinExistence type="predicted"/>
<name>A0ACC1LCH4_9FUNG</name>
<dbReference type="Proteomes" id="UP001140096">
    <property type="component" value="Unassembled WGS sequence"/>
</dbReference>
<feature type="non-terminal residue" evidence="1">
    <location>
        <position position="132"/>
    </location>
</feature>
<accession>A0ACC1LCH4</accession>
<reference evidence="1" key="1">
    <citation type="submission" date="2022-07" db="EMBL/GenBank/DDBJ databases">
        <title>Phylogenomic reconstructions and comparative analyses of Kickxellomycotina fungi.</title>
        <authorList>
            <person name="Reynolds N.K."/>
            <person name="Stajich J.E."/>
            <person name="Barry K."/>
            <person name="Grigoriev I.V."/>
            <person name="Crous P."/>
            <person name="Smith M.E."/>
        </authorList>
    </citation>
    <scope>NUCLEOTIDE SEQUENCE</scope>
    <source>
        <strain evidence="1">CBS 102833</strain>
    </source>
</reference>
<evidence type="ECO:0000313" key="2">
    <source>
        <dbReference type="Proteomes" id="UP001140096"/>
    </source>
</evidence>
<organism evidence="1 2">
    <name type="scientific">Coemansia furcata</name>
    <dbReference type="NCBI Taxonomy" id="417177"/>
    <lineage>
        <taxon>Eukaryota</taxon>
        <taxon>Fungi</taxon>
        <taxon>Fungi incertae sedis</taxon>
        <taxon>Zoopagomycota</taxon>
        <taxon>Kickxellomycotina</taxon>
        <taxon>Kickxellomycetes</taxon>
        <taxon>Kickxellales</taxon>
        <taxon>Kickxellaceae</taxon>
        <taxon>Coemansia</taxon>
    </lineage>
</organism>
<evidence type="ECO:0000313" key="1">
    <source>
        <dbReference type="EMBL" id="KAJ2804949.1"/>
    </source>
</evidence>
<protein>
    <submittedName>
        <fullName evidence="1">Uncharacterized protein</fullName>
    </submittedName>
</protein>
<sequence>MGSTKRLPIVNKLYVTINDFKNDFQGSKESAISSTVEFSRVLKSLVPEAAAVKLTCLSEDALMAMDETEIEDLDETYISVLTSSLYKDVKNAMFNLSDVYLKTQSAADTIPILTGLELNFLRSPAFQTSLVI</sequence>
<gene>
    <name evidence="1" type="ORF">H4S07_004125</name>
</gene>
<keyword evidence="2" id="KW-1185">Reference proteome</keyword>
<dbReference type="EMBL" id="JANBUP010001557">
    <property type="protein sequence ID" value="KAJ2804949.1"/>
    <property type="molecule type" value="Genomic_DNA"/>
</dbReference>
<comment type="caution">
    <text evidence="1">The sequence shown here is derived from an EMBL/GenBank/DDBJ whole genome shotgun (WGS) entry which is preliminary data.</text>
</comment>